<organism evidence="9 10">
    <name type="scientific">Hydra vulgaris</name>
    <name type="common">Hydra</name>
    <name type="synonym">Hydra attenuata</name>
    <dbReference type="NCBI Taxonomy" id="6087"/>
    <lineage>
        <taxon>Eukaryota</taxon>
        <taxon>Metazoa</taxon>
        <taxon>Cnidaria</taxon>
        <taxon>Hydrozoa</taxon>
        <taxon>Hydroidolina</taxon>
        <taxon>Anthoathecata</taxon>
        <taxon>Aplanulata</taxon>
        <taxon>Hydridae</taxon>
        <taxon>Hydra</taxon>
    </lineage>
</organism>
<evidence type="ECO:0000256" key="6">
    <source>
        <dbReference type="PROSITE-ProRule" id="PRU10141"/>
    </source>
</evidence>
<evidence type="ECO:0000256" key="7">
    <source>
        <dbReference type="RuleBase" id="RU000304"/>
    </source>
</evidence>
<dbReference type="GO" id="GO:0016301">
    <property type="term" value="F:kinase activity"/>
    <property type="evidence" value="ECO:0007669"/>
    <property type="project" value="UniProtKB-KW"/>
</dbReference>
<evidence type="ECO:0000256" key="1">
    <source>
        <dbReference type="ARBA" id="ARBA00022527"/>
    </source>
</evidence>
<evidence type="ECO:0000256" key="3">
    <source>
        <dbReference type="ARBA" id="ARBA00022741"/>
    </source>
</evidence>
<dbReference type="PROSITE" id="PS50011">
    <property type="entry name" value="PROTEIN_KINASE_DOM"/>
    <property type="match status" value="1"/>
</dbReference>
<dbReference type="PROSITE" id="PS00107">
    <property type="entry name" value="PROTEIN_KINASE_ATP"/>
    <property type="match status" value="1"/>
</dbReference>
<dbReference type="Pfam" id="PF00069">
    <property type="entry name" value="Pkinase"/>
    <property type="match status" value="1"/>
</dbReference>
<dbReference type="SUPFAM" id="SSF56112">
    <property type="entry name" value="Protein kinase-like (PK-like)"/>
    <property type="match status" value="1"/>
</dbReference>
<keyword evidence="1 7" id="KW-0723">Serine/threonine-protein kinase</keyword>
<dbReference type="PANTHER" id="PTHR24346">
    <property type="entry name" value="MAP/MICROTUBULE AFFINITY-REGULATING KINASE"/>
    <property type="match status" value="1"/>
</dbReference>
<keyword evidence="2" id="KW-0808">Transferase</keyword>
<gene>
    <name evidence="10" type="primary">LOC124814901</name>
</gene>
<evidence type="ECO:0000313" key="10">
    <source>
        <dbReference type="RefSeq" id="XP_065654445.1"/>
    </source>
</evidence>
<evidence type="ECO:0000256" key="4">
    <source>
        <dbReference type="ARBA" id="ARBA00022777"/>
    </source>
</evidence>
<evidence type="ECO:0000259" key="8">
    <source>
        <dbReference type="PROSITE" id="PS50011"/>
    </source>
</evidence>
<evidence type="ECO:0000256" key="5">
    <source>
        <dbReference type="ARBA" id="ARBA00022840"/>
    </source>
</evidence>
<dbReference type="GeneID" id="124814901"/>
<accession>A0ABM4BYY1</accession>
<evidence type="ECO:0000313" key="9">
    <source>
        <dbReference type="Proteomes" id="UP001652625"/>
    </source>
</evidence>
<dbReference type="PROSITE" id="PS00108">
    <property type="entry name" value="PROTEIN_KINASE_ST"/>
    <property type="match status" value="1"/>
</dbReference>
<dbReference type="RefSeq" id="XP_065654445.1">
    <property type="nucleotide sequence ID" value="XM_065798373.1"/>
</dbReference>
<dbReference type="SMART" id="SM00220">
    <property type="entry name" value="S_TKc"/>
    <property type="match status" value="1"/>
</dbReference>
<proteinExistence type="inferred from homology"/>
<reference evidence="10" key="1">
    <citation type="submission" date="2025-08" db="UniProtKB">
        <authorList>
            <consortium name="RefSeq"/>
        </authorList>
    </citation>
    <scope>IDENTIFICATION</scope>
</reference>
<dbReference type="Proteomes" id="UP001652625">
    <property type="component" value="Chromosome 06"/>
</dbReference>
<dbReference type="InterPro" id="IPR011009">
    <property type="entry name" value="Kinase-like_dom_sf"/>
</dbReference>
<dbReference type="PANTHER" id="PTHR24346:SF82">
    <property type="entry name" value="KP78A-RELATED"/>
    <property type="match status" value="1"/>
</dbReference>
<feature type="domain" description="Protein kinase" evidence="8">
    <location>
        <begin position="58"/>
        <end position="318"/>
    </location>
</feature>
<feature type="binding site" evidence="6">
    <location>
        <position position="87"/>
    </location>
    <ligand>
        <name>ATP</name>
        <dbReference type="ChEBI" id="CHEBI:30616"/>
    </ligand>
</feature>
<protein>
    <submittedName>
        <fullName evidence="10">Testis-specific serine/threonine-protein kinase 3</fullName>
    </submittedName>
</protein>
<dbReference type="InterPro" id="IPR017441">
    <property type="entry name" value="Protein_kinase_ATP_BS"/>
</dbReference>
<evidence type="ECO:0000256" key="2">
    <source>
        <dbReference type="ARBA" id="ARBA00022679"/>
    </source>
</evidence>
<dbReference type="Gene3D" id="1.10.510.10">
    <property type="entry name" value="Transferase(Phosphotransferase) domain 1"/>
    <property type="match status" value="1"/>
</dbReference>
<keyword evidence="4 10" id="KW-0418">Kinase</keyword>
<sequence>MVLFFKNLLCCQKKIDHEEENYKWNQTSLIDLKVEAEELSLKYGKISTHIENLKMYEFTSLTTIGSGGFSIVKKGYSKKFKRDIAVKIILLDQKENESYIRKYLQSEVSLWKELSCGSHINIVNLIESVEAAKVMYFIMDLADKGDLDQYLLKGPMTSYKAKAFFKDIVEAVNYCHGKSIAHRDIKPKNLLVDTNDRIRLTDFSFVTRSNPVSSERCGTPNMLAPEQVSCSYYDPFKSDVWQLGLTLYTMLTQKMPYKSVRKDKLEQEVLNLKNVYKSVPYPKNILITVSCKELIGGMLEFNYIKRYNIEQVKDSNWLLDF</sequence>
<keyword evidence="3 6" id="KW-0547">Nucleotide-binding</keyword>
<keyword evidence="9" id="KW-1185">Reference proteome</keyword>
<name>A0ABM4BYY1_HYDVU</name>
<dbReference type="InterPro" id="IPR000719">
    <property type="entry name" value="Prot_kinase_dom"/>
</dbReference>
<keyword evidence="5 6" id="KW-0067">ATP-binding</keyword>
<comment type="similarity">
    <text evidence="7">Belongs to the protein kinase superfamily.</text>
</comment>
<dbReference type="InterPro" id="IPR008271">
    <property type="entry name" value="Ser/Thr_kinase_AS"/>
</dbReference>